<reference evidence="1" key="1">
    <citation type="submission" date="2020-04" db="EMBL/GenBank/DDBJ databases">
        <title>Hybrid Assembly of Korean Phytophthora infestans isolates.</title>
        <authorList>
            <person name="Prokchorchik M."/>
            <person name="Lee Y."/>
            <person name="Seo J."/>
            <person name="Cho J.-H."/>
            <person name="Park Y.-E."/>
            <person name="Jang D.-C."/>
            <person name="Im J.-S."/>
            <person name="Choi J.-G."/>
            <person name="Park H.-J."/>
            <person name="Lee G.-B."/>
            <person name="Lee Y.-G."/>
            <person name="Hong S.-Y."/>
            <person name="Cho K."/>
            <person name="Sohn K.H."/>
        </authorList>
    </citation>
    <scope>NUCLEOTIDE SEQUENCE</scope>
    <source>
        <strain evidence="1">KR_1_A1</strain>
    </source>
</reference>
<protein>
    <submittedName>
        <fullName evidence="1">Uncharacterized protein</fullName>
    </submittedName>
</protein>
<comment type="caution">
    <text evidence="1">The sequence shown here is derived from an EMBL/GenBank/DDBJ whole genome shotgun (WGS) entry which is preliminary data.</text>
</comment>
<name>A0A833WKU4_PHYIN</name>
<dbReference type="EMBL" id="WSZM01000676">
    <property type="protein sequence ID" value="KAF4030471.1"/>
    <property type="molecule type" value="Genomic_DNA"/>
</dbReference>
<dbReference type="AlphaFoldDB" id="A0A833WKU4"/>
<evidence type="ECO:0000313" key="2">
    <source>
        <dbReference type="Proteomes" id="UP000602510"/>
    </source>
</evidence>
<gene>
    <name evidence="1" type="ORF">GN244_ATG17756</name>
</gene>
<proteinExistence type="predicted"/>
<organism evidence="1 2">
    <name type="scientific">Phytophthora infestans</name>
    <name type="common">Potato late blight agent</name>
    <name type="synonym">Botrytis infestans</name>
    <dbReference type="NCBI Taxonomy" id="4787"/>
    <lineage>
        <taxon>Eukaryota</taxon>
        <taxon>Sar</taxon>
        <taxon>Stramenopiles</taxon>
        <taxon>Oomycota</taxon>
        <taxon>Peronosporomycetes</taxon>
        <taxon>Peronosporales</taxon>
        <taxon>Peronosporaceae</taxon>
        <taxon>Phytophthora</taxon>
    </lineage>
</organism>
<sequence length="91" mass="10709">MMDDIQELEQTWRRIVWIMNTACKVLAKRERRHLQADLRGMYLPLCIELLYYPPRELSASRRGLQQSPGFTGAPALLRRLVTHHTSLNFTK</sequence>
<keyword evidence="2" id="KW-1185">Reference proteome</keyword>
<dbReference type="Proteomes" id="UP000602510">
    <property type="component" value="Unassembled WGS sequence"/>
</dbReference>
<evidence type="ECO:0000313" key="1">
    <source>
        <dbReference type="EMBL" id="KAF4030471.1"/>
    </source>
</evidence>
<accession>A0A833WKU4</accession>